<dbReference type="SUPFAM" id="SSF53098">
    <property type="entry name" value="Ribonuclease H-like"/>
    <property type="match status" value="1"/>
</dbReference>
<dbReference type="PROSITE" id="PS50994">
    <property type="entry name" value="INTEGRASE"/>
    <property type="match status" value="1"/>
</dbReference>
<feature type="region of interest" description="Disordered" evidence="1">
    <location>
        <begin position="676"/>
        <end position="716"/>
    </location>
</feature>
<name>A0A9P1FVE6_9DINO</name>
<dbReference type="InterPro" id="IPR050951">
    <property type="entry name" value="Retrovirus_Pol_polyprotein"/>
</dbReference>
<evidence type="ECO:0000259" key="2">
    <source>
        <dbReference type="PROSITE" id="PS50994"/>
    </source>
</evidence>
<dbReference type="EMBL" id="CAMXCT030001201">
    <property type="protein sequence ID" value="CAL4775084.1"/>
    <property type="molecule type" value="Genomic_DNA"/>
</dbReference>
<accession>A0A9P1FVE6</accession>
<dbReference type="InterPro" id="IPR036397">
    <property type="entry name" value="RNaseH_sf"/>
</dbReference>
<gene>
    <name evidence="3" type="ORF">C1SCF055_LOCUS15018</name>
</gene>
<dbReference type="Proteomes" id="UP001152797">
    <property type="component" value="Unassembled WGS sequence"/>
</dbReference>
<reference evidence="4 5" key="2">
    <citation type="submission" date="2024-05" db="EMBL/GenBank/DDBJ databases">
        <authorList>
            <person name="Chen Y."/>
            <person name="Shah S."/>
            <person name="Dougan E. K."/>
            <person name="Thang M."/>
            <person name="Chan C."/>
        </authorList>
    </citation>
    <scope>NUCLEOTIDE SEQUENCE [LARGE SCALE GENOMIC DNA]</scope>
</reference>
<feature type="region of interest" description="Disordered" evidence="1">
    <location>
        <begin position="300"/>
        <end position="327"/>
    </location>
</feature>
<reference evidence="3" key="1">
    <citation type="submission" date="2022-10" db="EMBL/GenBank/DDBJ databases">
        <authorList>
            <person name="Chen Y."/>
            <person name="Dougan E. K."/>
            <person name="Chan C."/>
            <person name="Rhodes N."/>
            <person name="Thang M."/>
        </authorList>
    </citation>
    <scope>NUCLEOTIDE SEQUENCE</scope>
</reference>
<evidence type="ECO:0000313" key="4">
    <source>
        <dbReference type="EMBL" id="CAL4775084.1"/>
    </source>
</evidence>
<protein>
    <submittedName>
        <fullName evidence="4">Uncharacterized protein K02A2.6</fullName>
    </submittedName>
</protein>
<feature type="domain" description="Integrase catalytic" evidence="2">
    <location>
        <begin position="1113"/>
        <end position="1278"/>
    </location>
</feature>
<organism evidence="3">
    <name type="scientific">Cladocopium goreaui</name>
    <dbReference type="NCBI Taxonomy" id="2562237"/>
    <lineage>
        <taxon>Eukaryota</taxon>
        <taxon>Sar</taxon>
        <taxon>Alveolata</taxon>
        <taxon>Dinophyceae</taxon>
        <taxon>Suessiales</taxon>
        <taxon>Symbiodiniaceae</taxon>
        <taxon>Cladocopium</taxon>
    </lineage>
</organism>
<proteinExistence type="predicted"/>
<feature type="compositionally biased region" description="Low complexity" evidence="1">
    <location>
        <begin position="689"/>
        <end position="704"/>
    </location>
</feature>
<evidence type="ECO:0000256" key="1">
    <source>
        <dbReference type="SAM" id="MobiDB-lite"/>
    </source>
</evidence>
<evidence type="ECO:0000313" key="5">
    <source>
        <dbReference type="Proteomes" id="UP001152797"/>
    </source>
</evidence>
<feature type="region of interest" description="Disordered" evidence="1">
    <location>
        <begin position="1102"/>
        <end position="1121"/>
    </location>
</feature>
<dbReference type="InterPro" id="IPR012337">
    <property type="entry name" value="RNaseH-like_sf"/>
</dbReference>
<evidence type="ECO:0000313" key="3">
    <source>
        <dbReference type="EMBL" id="CAI3987772.1"/>
    </source>
</evidence>
<keyword evidence="5" id="KW-1185">Reference proteome</keyword>
<dbReference type="EMBL" id="CAMXCT020001201">
    <property type="protein sequence ID" value="CAL1141147.1"/>
    <property type="molecule type" value="Genomic_DNA"/>
</dbReference>
<dbReference type="Gene3D" id="3.30.420.10">
    <property type="entry name" value="Ribonuclease H-like superfamily/Ribonuclease H"/>
    <property type="match status" value="1"/>
</dbReference>
<dbReference type="GO" id="GO:0003676">
    <property type="term" value="F:nucleic acid binding"/>
    <property type="evidence" value="ECO:0007669"/>
    <property type="project" value="InterPro"/>
</dbReference>
<comment type="caution">
    <text evidence="3">The sequence shown here is derived from an EMBL/GenBank/DDBJ whole genome shotgun (WGS) entry which is preliminary data.</text>
</comment>
<dbReference type="PANTHER" id="PTHR37984">
    <property type="entry name" value="PROTEIN CBG26694"/>
    <property type="match status" value="1"/>
</dbReference>
<dbReference type="OrthoDB" id="414640at2759"/>
<dbReference type="EMBL" id="CAMXCT010001201">
    <property type="protein sequence ID" value="CAI3987772.1"/>
    <property type="molecule type" value="Genomic_DNA"/>
</dbReference>
<dbReference type="GO" id="GO:0015074">
    <property type="term" value="P:DNA integration"/>
    <property type="evidence" value="ECO:0007669"/>
    <property type="project" value="InterPro"/>
</dbReference>
<sequence length="1518" mass="169951">MAFETVWNIVRQRGEEFDPDDLLYKPAVMIPDPDNPGEELELEPPNYLAGIEKLLQALEKINGQTTLDKRGELRQQFYQDLRRKPGERLSEFCTRFRTLVADLRSEGVNLPNEELGWFLRDKLGLDPLRKQMLDTALSGRETYEVIEAEVLRLFKDIHLADPLFRRAESGNRPKLTMRRMFQRNRASTSSTASGFRRLALSSSSGSTRRAYVTEVEPELEQPEDEVMEAVAGVEDEPDHESQPLEEYLQSEAEVFAAELGSAEEQGVDPQAIEELEANFEQAAEVLVSMKEARNRLNEVRKDRQFGKPAPGSTKGNPNVPAAKKSSGRHPCFDCGNHGHWAGDRECPKPGAGLGKKTAVAKGKPQRQLHMNMKLQFDDIPLDKALFLSGCSREHSTLASSTSAPALSDDKQLIGRGNELEDGEHVDQMALLSCRLILRRQLQHLFPNFLYDILLTAMEPLENGILTLGPAAQRQLMSECRLAFAIYRWRRFILRLQDRAQWHVHGLLLWLVSRSYLRFLPYPYPSITSVEAWKDQAKNMVSQLTLSAHAFNMATQTGRFTAQNLSELCRFRDRVGWRHAFLEDSLLTGFLVARGMKGHARKIRDAALEEARQEVAQRANVKKRDEFVRQMLSPRGGLPCLRADLVKLALLLNLEVSASDTVPVLKAKIQPMVATLKGQKPMNPEPYQPPSRAKAKAAPSVSPESTSSAWSTVTEPGPQLHMQQLGDLLEARVQQAMTVQDQKVESMMAQVMMHIEDRFKYVPQQGMAEVLNGTIPEAWEKHRKDQIAVSADRFEINEVWHAEWDAEMKRSMNETFVTTLQFPSPFVTEVYTDTEPVAKAARQLGLHAGDSLTLKSGWDFRREDHRRAALRLVKKLKPYCTALAFPCGPWSPLMQLNPAADLERLRSEGEILINFAVEIAEEQMKHGRHFVMENPRPSAAWRLPQLEVFAHRDGVLPVDIDMCHFGLKGRYTDEFSKTIILSLMDQFDFETTQMYDMVAKYDQMSKNNDFVKNVQTSVDANTAEVNIKEHEVLALEEESDSSLEMSKEEDSVPIPAEIKNAVFRLHVNTGHRSSQRLARALLVSGAPPAAVIAAKQLRCSVCQERKRPKARPPSSLPPPRDVGQQIHIDLVILEDSMRKPYVVAHVTDNVSRYQQAKVLPDKSTASVIHFLKTHWQPLLGWPHTIVADQGREFVSAEFGDFCDSQSIYLYHIGVGAPWQNGICERSGATLKALVGAITQTMAVSTFKEMEAAVGEAVMAYNSDLNEHGTAPIQLVTGRVPTPGGDVLNNFAKRLAEHSLISSKPSLERQLAIRETARVAMLRLHYSRSLRRAELARSRSSTATDAPLPGDLVFFWRAQKYQSKKEGGGSSRRRPILKRWHGPGLLVASEGKDGEGHAANCFISFRGQLTKCPMEHVRKASSLESIAAGSWEAAIEEVIQATMQDGHGLAADAPEMADDEADEETAAAPFTPATIPVNAGLMPSEIVTASTSTYAYVITTFTCFFSCDTSWKCSTWNACS</sequence>
<dbReference type="PANTHER" id="PTHR37984:SF5">
    <property type="entry name" value="PROTEIN NYNRIN-LIKE"/>
    <property type="match status" value="1"/>
</dbReference>
<dbReference type="InterPro" id="IPR001584">
    <property type="entry name" value="Integrase_cat-core"/>
</dbReference>